<sequence>MKKCIFLVAMLFSGIIFAQEVKPVLEPFGKKLRATYFFENGQVQQEGFFENGKLEGMWVSFDEKGNKISSGEYKNGEKIGKWFFWSQNEDNGFNSLSEVDYSKNRIASVKNWKQEALANRD</sequence>
<keyword evidence="1" id="KW-0732">Signal</keyword>
<evidence type="ECO:0000313" key="2">
    <source>
        <dbReference type="EMBL" id="SEF49635.1"/>
    </source>
</evidence>
<dbReference type="Proteomes" id="UP000236737">
    <property type="component" value="Unassembled WGS sequence"/>
</dbReference>
<dbReference type="RefSeq" id="WP_103998422.1">
    <property type="nucleotide sequence ID" value="NZ_FNVP01000001.1"/>
</dbReference>
<accession>A0A1H5SGN8</accession>
<evidence type="ECO:0000313" key="3">
    <source>
        <dbReference type="Proteomes" id="UP000236737"/>
    </source>
</evidence>
<dbReference type="OrthoDB" id="1467310at2"/>
<feature type="signal peptide" evidence="1">
    <location>
        <begin position="1"/>
        <end position="18"/>
    </location>
</feature>
<feature type="chain" id="PRO_5009284016" description="MORN repeat variant" evidence="1">
    <location>
        <begin position="19"/>
        <end position="121"/>
    </location>
</feature>
<proteinExistence type="predicted"/>
<keyword evidence="3" id="KW-1185">Reference proteome</keyword>
<name>A0A1H5SGN8_9FLAO</name>
<dbReference type="Gene3D" id="2.20.110.10">
    <property type="entry name" value="Histone H3 K4-specific methyltransferase SET7/9 N-terminal domain"/>
    <property type="match status" value="1"/>
</dbReference>
<organism evidence="2 3">
    <name type="scientific">Flavobacterium urumqiense</name>
    <dbReference type="NCBI Taxonomy" id="935224"/>
    <lineage>
        <taxon>Bacteria</taxon>
        <taxon>Pseudomonadati</taxon>
        <taxon>Bacteroidota</taxon>
        <taxon>Flavobacteriia</taxon>
        <taxon>Flavobacteriales</taxon>
        <taxon>Flavobacteriaceae</taxon>
        <taxon>Flavobacterium</taxon>
    </lineage>
</organism>
<evidence type="ECO:0000256" key="1">
    <source>
        <dbReference type="SAM" id="SignalP"/>
    </source>
</evidence>
<evidence type="ECO:0008006" key="4">
    <source>
        <dbReference type="Google" id="ProtNLM"/>
    </source>
</evidence>
<reference evidence="3" key="1">
    <citation type="submission" date="2016-10" db="EMBL/GenBank/DDBJ databases">
        <authorList>
            <person name="Varghese N."/>
            <person name="Submissions S."/>
        </authorList>
    </citation>
    <scope>NUCLEOTIDE SEQUENCE [LARGE SCALE GENOMIC DNA]</scope>
    <source>
        <strain evidence="3">CGMCC 1.9230</strain>
    </source>
</reference>
<dbReference type="SUPFAM" id="SSF82185">
    <property type="entry name" value="Histone H3 K4-specific methyltransferase SET7/9 N-terminal domain"/>
    <property type="match status" value="1"/>
</dbReference>
<protein>
    <recommendedName>
        <fullName evidence="4">MORN repeat variant</fullName>
    </recommendedName>
</protein>
<dbReference type="EMBL" id="FNVP01000001">
    <property type="protein sequence ID" value="SEF49635.1"/>
    <property type="molecule type" value="Genomic_DNA"/>
</dbReference>
<dbReference type="AlphaFoldDB" id="A0A1H5SGN8"/>
<gene>
    <name evidence="2" type="ORF">SAMN04488130_101275</name>
</gene>